<dbReference type="WBParaSite" id="ES5_v2.g18483.t1">
    <property type="protein sequence ID" value="ES5_v2.g18483.t1"/>
    <property type="gene ID" value="ES5_v2.g18483"/>
</dbReference>
<protein>
    <submittedName>
        <fullName evidence="2">Uncharacterized protein</fullName>
    </submittedName>
</protein>
<evidence type="ECO:0000313" key="2">
    <source>
        <dbReference type="WBParaSite" id="ES5_v2.g18483.t1"/>
    </source>
</evidence>
<evidence type="ECO:0000313" key="1">
    <source>
        <dbReference type="Proteomes" id="UP000887579"/>
    </source>
</evidence>
<proteinExistence type="predicted"/>
<organism evidence="1 2">
    <name type="scientific">Panagrolaimus sp. ES5</name>
    <dbReference type="NCBI Taxonomy" id="591445"/>
    <lineage>
        <taxon>Eukaryota</taxon>
        <taxon>Metazoa</taxon>
        <taxon>Ecdysozoa</taxon>
        <taxon>Nematoda</taxon>
        <taxon>Chromadorea</taxon>
        <taxon>Rhabditida</taxon>
        <taxon>Tylenchina</taxon>
        <taxon>Panagrolaimomorpha</taxon>
        <taxon>Panagrolaimoidea</taxon>
        <taxon>Panagrolaimidae</taxon>
        <taxon>Panagrolaimus</taxon>
    </lineage>
</organism>
<accession>A0AC34FMB0</accession>
<name>A0AC34FMB0_9BILA</name>
<reference evidence="2" key="1">
    <citation type="submission" date="2022-11" db="UniProtKB">
        <authorList>
            <consortium name="WormBaseParasite"/>
        </authorList>
    </citation>
    <scope>IDENTIFICATION</scope>
</reference>
<sequence>MSKRIGTNDPSRSSSTCDSLSTPRRKDLRSSSASQFRAQRRAAPSFDVSSIPPNDSILGGNFHASTPLTRRNSCRYFYDAGRNQPIGFEGAERMRGNFMENLQKCTLESFIESYSAGSTQSFQEQNSELCDGAVDELSATQDDTLVESPEIHEDEGTLVESSQFDVHEVLDNVFGENEDQKVPGFILDGDEAGSKTTQNFNNSALRQVSAGRGALCPALIISNARRDADQQESDGDIRIIHKNPIVTFPEDSDEDEDVAKQVVPRHQHGLRQLLMDGKLLNFSGADTYLENRGNRREGYAMSNIADNNLLGANIQLPPSEQFRGQRRQILGVSASAGEATRRLKNIQIHGTHPGSDGSTFPRPANQRYGEAQRRPIATPNFEFHRETRGRRVYQEDSFTTRYFDEDGYGSGIYQHSRREESFRYEQSFSSATRSFRHEADSRDFGRMSTPLTRRNSLRDHRENGLRQNQGNQRAQSVDDILSKALLDNEKIKLSKKLNKDTEKMRREYDY</sequence>
<dbReference type="Proteomes" id="UP000887579">
    <property type="component" value="Unplaced"/>
</dbReference>